<dbReference type="GO" id="GO:0055085">
    <property type="term" value="P:transmembrane transport"/>
    <property type="evidence" value="ECO:0007669"/>
    <property type="project" value="InterPro"/>
</dbReference>
<feature type="transmembrane region" description="Helical" evidence="6">
    <location>
        <begin position="140"/>
        <end position="162"/>
    </location>
</feature>
<comment type="subcellular location">
    <subcellularLocation>
        <location evidence="1">Membrane</location>
        <topology evidence="1">Multi-pass membrane protein</topology>
    </subcellularLocation>
</comment>
<evidence type="ECO:0000256" key="4">
    <source>
        <dbReference type="ARBA" id="ARBA00023136"/>
    </source>
</evidence>
<evidence type="ECO:0000256" key="6">
    <source>
        <dbReference type="SAM" id="Phobius"/>
    </source>
</evidence>
<gene>
    <name evidence="8" type="ORF">N7509_007236</name>
</gene>
<reference evidence="8" key="1">
    <citation type="submission" date="2022-12" db="EMBL/GenBank/DDBJ databases">
        <authorList>
            <person name="Petersen C."/>
        </authorList>
    </citation>
    <scope>NUCLEOTIDE SEQUENCE</scope>
    <source>
        <strain evidence="8">IBT 29677</strain>
    </source>
</reference>
<feature type="transmembrane region" description="Helical" evidence="6">
    <location>
        <begin position="169"/>
        <end position="188"/>
    </location>
</feature>
<feature type="domain" description="STAS" evidence="7">
    <location>
        <begin position="490"/>
        <end position="667"/>
    </location>
</feature>
<dbReference type="NCBIfam" id="TIGR00815">
    <property type="entry name" value="sulP"/>
    <property type="match status" value="1"/>
</dbReference>
<dbReference type="Gene3D" id="3.30.750.24">
    <property type="entry name" value="STAS domain"/>
    <property type="match status" value="1"/>
</dbReference>
<feature type="transmembrane region" description="Helical" evidence="6">
    <location>
        <begin position="217"/>
        <end position="235"/>
    </location>
</feature>
<dbReference type="OrthoDB" id="288203at2759"/>
<reference evidence="8" key="2">
    <citation type="journal article" date="2023" name="IMA Fungus">
        <title>Comparative genomic study of the Penicillium genus elucidates a diverse pangenome and 15 lateral gene transfer events.</title>
        <authorList>
            <person name="Petersen C."/>
            <person name="Sorensen T."/>
            <person name="Nielsen M.R."/>
            <person name="Sondergaard T.E."/>
            <person name="Sorensen J.L."/>
            <person name="Fitzpatrick D.A."/>
            <person name="Frisvad J.C."/>
            <person name="Nielsen K.L."/>
        </authorList>
    </citation>
    <scope>NUCLEOTIDE SEQUENCE</scope>
    <source>
        <strain evidence="8">IBT 29677</strain>
    </source>
</reference>
<dbReference type="InterPro" id="IPR011547">
    <property type="entry name" value="SLC26A/SulP_dom"/>
</dbReference>
<sequence length="688" mass="75659">MLGSQTRDLREAARNDDNLNRFLSLTKVYLPRLPKASAEYLVAKVPVVQWSSKYSFSWLWSDLVAGITIGILLVPQSLAYAKVANIPARYGLLSSWLPTLIYAIMGTSKDVTAGPTAIMGLLTGEIVTDLVKTGYAAESVATAVAFWVGIYSLILGLFRLGFLLEFIPLPVLSGYVSGAAITIVLQQLKGLFGEAKSANDTAGVIRVFFQRLPNTNWRAFLMGFSSIILLLLLQFVGRKWGKKHRILWYLSIARNALVLVIFTAISWGVNKSHKSEPLFGISEVSGTGIIPPSVPDTQLLVKTAGRSIAPFLAAALEHLAIGKAFGRRHGYVIEQDQELSYIGVANLVGSFFSSMPVTGGFSRTAVNSESGVKSPLSGLATTACVLVSIYKLTDAFYWIPSATLSAIIIIAVWQIILPFQVFWQYWKTSFADFVGSMIAFWVTLFVDVEIGIACAVGYSIVYVLFQLAFAQVDMVTSENYSQLYPASTYSALPAQLPEDTVVFALRDSVLYPNAARIARQFTEYIYSYTSGVHETPSGTTEDYQIAEKSTNRLWNDTKARRIEELRKKAGTTNNEESFLPHVRTVIIDMTRVTHIDTSGMQALADTRSMLKEWAGADAELAFVGLNERVRERFQRAEKSFVSSKSDSGPRDQGYIVFDVLQTALYNTHASEESTSTDVAKNDSSPGSD</sequence>
<dbReference type="InterPro" id="IPR002645">
    <property type="entry name" value="STAS_dom"/>
</dbReference>
<dbReference type="Pfam" id="PF00916">
    <property type="entry name" value="Sulfate_transp"/>
    <property type="match status" value="1"/>
</dbReference>
<dbReference type="PANTHER" id="PTHR11814">
    <property type="entry name" value="SULFATE TRANSPORTER"/>
    <property type="match status" value="1"/>
</dbReference>
<accession>A0A9X0B884</accession>
<name>A0A9X0B884_9EURO</name>
<dbReference type="GO" id="GO:0016020">
    <property type="term" value="C:membrane"/>
    <property type="evidence" value="ECO:0007669"/>
    <property type="project" value="UniProtKB-SubCell"/>
</dbReference>
<keyword evidence="3 6" id="KW-1133">Transmembrane helix</keyword>
<proteinExistence type="predicted"/>
<feature type="transmembrane region" description="Helical" evidence="6">
    <location>
        <begin position="438"/>
        <end position="465"/>
    </location>
</feature>
<dbReference type="Proteomes" id="UP001147747">
    <property type="component" value="Unassembled WGS sequence"/>
</dbReference>
<feature type="region of interest" description="Disordered" evidence="5">
    <location>
        <begin position="668"/>
        <end position="688"/>
    </location>
</feature>
<feature type="transmembrane region" description="Helical" evidence="6">
    <location>
        <begin position="404"/>
        <end position="426"/>
    </location>
</feature>
<dbReference type="EMBL" id="JAPZBU010000008">
    <property type="protein sequence ID" value="KAJ5391746.1"/>
    <property type="molecule type" value="Genomic_DNA"/>
</dbReference>
<dbReference type="SUPFAM" id="SSF52091">
    <property type="entry name" value="SpoIIaa-like"/>
    <property type="match status" value="1"/>
</dbReference>
<evidence type="ECO:0000313" key="8">
    <source>
        <dbReference type="EMBL" id="KAJ5391746.1"/>
    </source>
</evidence>
<evidence type="ECO:0000256" key="2">
    <source>
        <dbReference type="ARBA" id="ARBA00022692"/>
    </source>
</evidence>
<dbReference type="GeneID" id="81370853"/>
<organism evidence="8 9">
    <name type="scientific">Penicillium cosmopolitanum</name>
    <dbReference type="NCBI Taxonomy" id="1131564"/>
    <lineage>
        <taxon>Eukaryota</taxon>
        <taxon>Fungi</taxon>
        <taxon>Dikarya</taxon>
        <taxon>Ascomycota</taxon>
        <taxon>Pezizomycotina</taxon>
        <taxon>Eurotiomycetes</taxon>
        <taxon>Eurotiomycetidae</taxon>
        <taxon>Eurotiales</taxon>
        <taxon>Aspergillaceae</taxon>
        <taxon>Penicillium</taxon>
    </lineage>
</organism>
<dbReference type="CDD" id="cd07042">
    <property type="entry name" value="STAS_SulP_like_sulfate_transporter"/>
    <property type="match status" value="1"/>
</dbReference>
<evidence type="ECO:0000256" key="1">
    <source>
        <dbReference type="ARBA" id="ARBA00004141"/>
    </source>
</evidence>
<dbReference type="AlphaFoldDB" id="A0A9X0B884"/>
<feature type="transmembrane region" description="Helical" evidence="6">
    <location>
        <begin position="247"/>
        <end position="269"/>
    </location>
</feature>
<comment type="caution">
    <text evidence="8">The sequence shown here is derived from an EMBL/GenBank/DDBJ whole genome shotgun (WGS) entry which is preliminary data.</text>
</comment>
<keyword evidence="9" id="KW-1185">Reference proteome</keyword>
<dbReference type="InterPro" id="IPR001902">
    <property type="entry name" value="SLC26A/SulP_fam"/>
</dbReference>
<dbReference type="RefSeq" id="XP_056487424.1">
    <property type="nucleotide sequence ID" value="XM_056631873.1"/>
</dbReference>
<protein>
    <recommendedName>
        <fullName evidence="7">STAS domain-containing protein</fullName>
    </recommendedName>
</protein>
<evidence type="ECO:0000256" key="5">
    <source>
        <dbReference type="SAM" id="MobiDB-lite"/>
    </source>
</evidence>
<dbReference type="InterPro" id="IPR036513">
    <property type="entry name" value="STAS_dom_sf"/>
</dbReference>
<evidence type="ECO:0000259" key="7">
    <source>
        <dbReference type="PROSITE" id="PS50801"/>
    </source>
</evidence>
<evidence type="ECO:0000256" key="3">
    <source>
        <dbReference type="ARBA" id="ARBA00022989"/>
    </source>
</evidence>
<feature type="transmembrane region" description="Helical" evidence="6">
    <location>
        <begin position="86"/>
        <end position="105"/>
    </location>
</feature>
<feature type="transmembrane region" description="Helical" evidence="6">
    <location>
        <begin position="56"/>
        <end position="74"/>
    </location>
</feature>
<dbReference type="PROSITE" id="PS50801">
    <property type="entry name" value="STAS"/>
    <property type="match status" value="1"/>
</dbReference>
<keyword evidence="4 6" id="KW-0472">Membrane</keyword>
<evidence type="ECO:0000313" key="9">
    <source>
        <dbReference type="Proteomes" id="UP001147747"/>
    </source>
</evidence>
<dbReference type="Pfam" id="PF01740">
    <property type="entry name" value="STAS"/>
    <property type="match status" value="1"/>
</dbReference>
<keyword evidence="2 6" id="KW-0812">Transmembrane</keyword>